<dbReference type="Gene3D" id="1.10.3110.10">
    <property type="entry name" value="protoporphyrinogen ix oxidase, domain 3"/>
    <property type="match status" value="1"/>
</dbReference>
<keyword evidence="4 6" id="KW-0560">Oxidoreductase</keyword>
<dbReference type="PANTHER" id="PTHR42923:SF3">
    <property type="entry name" value="PROTOPORPHYRINOGEN OXIDASE"/>
    <property type="match status" value="1"/>
</dbReference>
<comment type="subcellular location">
    <subcellularLocation>
        <location evidence="6">Cytoplasm</location>
    </subcellularLocation>
</comment>
<dbReference type="EC" id="1.3.3.15" evidence="6"/>
<evidence type="ECO:0000256" key="3">
    <source>
        <dbReference type="ARBA" id="ARBA00022827"/>
    </source>
</evidence>
<comment type="catalytic activity">
    <reaction evidence="6">
        <text>coproporphyrinogen III + 3 O2 = coproporphyrin III + 3 H2O2</text>
        <dbReference type="Rhea" id="RHEA:43436"/>
        <dbReference type="ChEBI" id="CHEBI:15379"/>
        <dbReference type="ChEBI" id="CHEBI:16240"/>
        <dbReference type="ChEBI" id="CHEBI:57309"/>
        <dbReference type="ChEBI" id="CHEBI:131725"/>
        <dbReference type="EC" id="1.3.3.15"/>
    </reaction>
</comment>
<evidence type="ECO:0000259" key="7">
    <source>
        <dbReference type="Pfam" id="PF01593"/>
    </source>
</evidence>
<dbReference type="PANTHER" id="PTHR42923">
    <property type="entry name" value="PROTOPORPHYRINOGEN OXIDASE"/>
    <property type="match status" value="1"/>
</dbReference>
<dbReference type="InterPro" id="IPR036188">
    <property type="entry name" value="FAD/NAD-bd_sf"/>
</dbReference>
<keyword evidence="2 6" id="KW-0285">Flavoprotein</keyword>
<dbReference type="Pfam" id="PF01593">
    <property type="entry name" value="Amino_oxidase"/>
    <property type="match status" value="1"/>
</dbReference>
<dbReference type="SUPFAM" id="SSF54373">
    <property type="entry name" value="FAD-linked reductases, C-terminal domain"/>
    <property type="match status" value="1"/>
</dbReference>
<proteinExistence type="inferred from homology"/>
<comment type="similarity">
    <text evidence="6">Belongs to the protoporphyrinogen/coproporphyrinogen oxidase family. Coproporphyrinogen III oxidase subfamily.</text>
</comment>
<comment type="function">
    <text evidence="6">Involved in coproporphyrin-dependent heme b biosynthesis. Catalyzes the oxidation of coproporphyrinogen III to coproporphyrin III.</text>
</comment>
<organism evidence="8 9">
    <name type="scientific">Tectimicrobiota bacterium</name>
    <dbReference type="NCBI Taxonomy" id="2528274"/>
    <lineage>
        <taxon>Bacteria</taxon>
        <taxon>Pseudomonadati</taxon>
        <taxon>Nitrospinota/Tectimicrobiota group</taxon>
        <taxon>Candidatus Tectimicrobiota</taxon>
    </lineage>
</organism>
<dbReference type="InterPro" id="IPR004572">
    <property type="entry name" value="Protoporphyrinogen_oxidase"/>
</dbReference>
<keyword evidence="5 6" id="KW-0350">Heme biosynthesis</keyword>
<dbReference type="NCBIfam" id="TIGR00562">
    <property type="entry name" value="proto_IX_ox"/>
    <property type="match status" value="1"/>
</dbReference>
<dbReference type="InterPro" id="IPR050464">
    <property type="entry name" value="Zeta_carotene_desat/Oxidored"/>
</dbReference>
<name>A0A932I2C3_UNCTE</name>
<dbReference type="AlphaFoldDB" id="A0A932I2C3"/>
<dbReference type="EMBL" id="JACPUR010000034">
    <property type="protein sequence ID" value="MBI3128630.1"/>
    <property type="molecule type" value="Genomic_DNA"/>
</dbReference>
<keyword evidence="3 6" id="KW-0274">FAD</keyword>
<evidence type="ECO:0000313" key="8">
    <source>
        <dbReference type="EMBL" id="MBI3128630.1"/>
    </source>
</evidence>
<feature type="domain" description="Amine oxidase" evidence="7">
    <location>
        <begin position="7"/>
        <end position="462"/>
    </location>
</feature>
<comment type="pathway">
    <text evidence="6">Porphyrin-containing compound metabolism; protoheme biosynthesis.</text>
</comment>
<evidence type="ECO:0000256" key="4">
    <source>
        <dbReference type="ARBA" id="ARBA00023002"/>
    </source>
</evidence>
<protein>
    <recommendedName>
        <fullName evidence="6">Coproporphyrinogen III oxidase</fullName>
        <ecNumber evidence="6">1.3.3.15</ecNumber>
    </recommendedName>
</protein>
<dbReference type="Gene3D" id="3.90.660.20">
    <property type="entry name" value="Protoporphyrinogen oxidase, mitochondrial, domain 2"/>
    <property type="match status" value="1"/>
</dbReference>
<gene>
    <name evidence="8" type="primary">hemG</name>
    <name evidence="8" type="ORF">HYZ11_13585</name>
</gene>
<dbReference type="InterPro" id="IPR002937">
    <property type="entry name" value="Amino_oxidase"/>
</dbReference>
<dbReference type="SUPFAM" id="SSF51905">
    <property type="entry name" value="FAD/NAD(P)-binding domain"/>
    <property type="match status" value="1"/>
</dbReference>
<dbReference type="Gene3D" id="3.50.50.60">
    <property type="entry name" value="FAD/NAD(P)-binding domain"/>
    <property type="match status" value="1"/>
</dbReference>
<dbReference type="GO" id="GO:0004729">
    <property type="term" value="F:oxygen-dependent protoporphyrinogen oxidase activity"/>
    <property type="evidence" value="ECO:0007669"/>
    <property type="project" value="UniProtKB-UniRule"/>
</dbReference>
<dbReference type="GO" id="GO:0005737">
    <property type="term" value="C:cytoplasm"/>
    <property type="evidence" value="ECO:0007669"/>
    <property type="project" value="UniProtKB-SubCell"/>
</dbReference>
<evidence type="ECO:0000256" key="6">
    <source>
        <dbReference type="RuleBase" id="RU364052"/>
    </source>
</evidence>
<evidence type="ECO:0000256" key="1">
    <source>
        <dbReference type="ARBA" id="ARBA00001974"/>
    </source>
</evidence>
<comment type="caution">
    <text evidence="8">The sequence shown here is derived from an EMBL/GenBank/DDBJ whole genome shotgun (WGS) entry which is preliminary data.</text>
</comment>
<reference evidence="8" key="1">
    <citation type="submission" date="2020-07" db="EMBL/GenBank/DDBJ databases">
        <title>Huge and variable diversity of episymbiotic CPR bacteria and DPANN archaea in groundwater ecosystems.</title>
        <authorList>
            <person name="He C.Y."/>
            <person name="Keren R."/>
            <person name="Whittaker M."/>
            <person name="Farag I.F."/>
            <person name="Doudna J."/>
            <person name="Cate J.H.D."/>
            <person name="Banfield J.F."/>
        </authorList>
    </citation>
    <scope>NUCLEOTIDE SEQUENCE</scope>
    <source>
        <strain evidence="8">NC_groundwater_763_Ag_S-0.2um_68_21</strain>
    </source>
</reference>
<accession>A0A932I2C3</accession>
<evidence type="ECO:0000256" key="2">
    <source>
        <dbReference type="ARBA" id="ARBA00022630"/>
    </source>
</evidence>
<evidence type="ECO:0000313" key="9">
    <source>
        <dbReference type="Proteomes" id="UP000782312"/>
    </source>
</evidence>
<keyword evidence="6" id="KW-0963">Cytoplasm</keyword>
<sequence>MLGGGVTGLAACLRLSQGARERGLPLEVTLLEASPRVGGAIETARAGGCLLEKGPDCFLSIKPEGLALCRELGLEGRLTGTRPECRRSFILRGGRLHPVPQGFYLLAPSSLWPLAATSIFSPLGKLRMGLDLVLPRRRGTGDESLASFVRRRLGREALERMAQPMVAGIYAADPEELSLEATMPQFIEMERRHRSVILALRRRMAEARGTAGASGPRYALFVALDEGMGLLVEALRERLAREGVSLRCGARVSGLRREGGRWRVGLEEGGEMEADAVCSALPAHAGSRLLAGLSPRLGALLGQIPYGSVVTLNLVFRREQLAHPLDGMGFVVPASEGLSLMACSFSSSKFPGRAPEGKVLLRAFAGGARGGTALGLPDAELLRRLIGELRPVLGLSGEPEGVLLQRYARAMPHYTVGHLERVGEMERLAGELPGLALAGSAYRGVGIPDCAASAQAAAGRLLGFLASAPPA</sequence>
<dbReference type="Proteomes" id="UP000782312">
    <property type="component" value="Unassembled WGS sequence"/>
</dbReference>
<evidence type="ECO:0000256" key="5">
    <source>
        <dbReference type="ARBA" id="ARBA00023133"/>
    </source>
</evidence>
<comment type="cofactor">
    <cofactor evidence="1 6">
        <name>FAD</name>
        <dbReference type="ChEBI" id="CHEBI:57692"/>
    </cofactor>
</comment>
<dbReference type="GO" id="GO:0006783">
    <property type="term" value="P:heme biosynthetic process"/>
    <property type="evidence" value="ECO:0007669"/>
    <property type="project" value="UniProtKB-UniRule"/>
</dbReference>